<dbReference type="AlphaFoldDB" id="A0A1E3P3L0"/>
<evidence type="ECO:0008006" key="4">
    <source>
        <dbReference type="Google" id="ProtNLM"/>
    </source>
</evidence>
<gene>
    <name evidence="2" type="ORF">WICANDRAFT_62640</name>
</gene>
<keyword evidence="3" id="KW-1185">Reference proteome</keyword>
<keyword evidence="1" id="KW-0732">Signal</keyword>
<evidence type="ECO:0000313" key="3">
    <source>
        <dbReference type="Proteomes" id="UP000094112"/>
    </source>
</evidence>
<feature type="signal peptide" evidence="1">
    <location>
        <begin position="1"/>
        <end position="21"/>
    </location>
</feature>
<dbReference type="RefSeq" id="XP_019039278.1">
    <property type="nucleotide sequence ID" value="XM_019183410.1"/>
</dbReference>
<dbReference type="STRING" id="683960.A0A1E3P3L0"/>
<name>A0A1E3P3L0_WICAA</name>
<accession>A0A1E3P3L0</accession>
<dbReference type="Proteomes" id="UP000094112">
    <property type="component" value="Unassembled WGS sequence"/>
</dbReference>
<proteinExistence type="predicted"/>
<evidence type="ECO:0000313" key="2">
    <source>
        <dbReference type="EMBL" id="ODQ60071.1"/>
    </source>
</evidence>
<dbReference type="OrthoDB" id="3979711at2759"/>
<organism evidence="2 3">
    <name type="scientific">Wickerhamomyces anomalus (strain ATCC 58044 / CBS 1984 / NCYC 433 / NRRL Y-366-8)</name>
    <name type="common">Yeast</name>
    <name type="synonym">Hansenula anomala</name>
    <dbReference type="NCBI Taxonomy" id="683960"/>
    <lineage>
        <taxon>Eukaryota</taxon>
        <taxon>Fungi</taxon>
        <taxon>Dikarya</taxon>
        <taxon>Ascomycota</taxon>
        <taxon>Saccharomycotina</taxon>
        <taxon>Saccharomycetes</taxon>
        <taxon>Phaffomycetales</taxon>
        <taxon>Wickerhamomycetaceae</taxon>
        <taxon>Wickerhamomyces</taxon>
    </lineage>
</organism>
<dbReference type="GeneID" id="30200656"/>
<dbReference type="EMBL" id="KV454210">
    <property type="protein sequence ID" value="ODQ60071.1"/>
    <property type="molecule type" value="Genomic_DNA"/>
</dbReference>
<protein>
    <recommendedName>
        <fullName evidence="4">Mating factor alpha</fullName>
    </recommendedName>
</protein>
<sequence>MQFSTTILYSIILTLAGNALAAPINGTATEEAPAPEESGVVGTSNGVEFPFSNDAILEAVSLGSDIAPIVLDDAVYFINTTIADQELSKLSKRDAEAWQWRVWRNGQPMYKREAEPEAEANPWQWRVWRNGQPMYKREAEPEAEANPWQWRVWRNGQPMYKREAEPEAEANPWQWRVWRNGQPMYKREAEPEAHPWQWRPYL</sequence>
<feature type="chain" id="PRO_5009133671" description="Mating factor alpha" evidence="1">
    <location>
        <begin position="22"/>
        <end position="202"/>
    </location>
</feature>
<evidence type="ECO:0000256" key="1">
    <source>
        <dbReference type="SAM" id="SignalP"/>
    </source>
</evidence>
<reference evidence="2 3" key="1">
    <citation type="journal article" date="2016" name="Proc. Natl. Acad. Sci. U.S.A.">
        <title>Comparative genomics of biotechnologically important yeasts.</title>
        <authorList>
            <person name="Riley R."/>
            <person name="Haridas S."/>
            <person name="Wolfe K.H."/>
            <person name="Lopes M.R."/>
            <person name="Hittinger C.T."/>
            <person name="Goeker M."/>
            <person name="Salamov A.A."/>
            <person name="Wisecaver J.H."/>
            <person name="Long T.M."/>
            <person name="Calvey C.H."/>
            <person name="Aerts A.L."/>
            <person name="Barry K.W."/>
            <person name="Choi C."/>
            <person name="Clum A."/>
            <person name="Coughlan A.Y."/>
            <person name="Deshpande S."/>
            <person name="Douglass A.P."/>
            <person name="Hanson S.J."/>
            <person name="Klenk H.-P."/>
            <person name="LaButti K.M."/>
            <person name="Lapidus A."/>
            <person name="Lindquist E.A."/>
            <person name="Lipzen A.M."/>
            <person name="Meier-Kolthoff J.P."/>
            <person name="Ohm R.A."/>
            <person name="Otillar R.P."/>
            <person name="Pangilinan J.L."/>
            <person name="Peng Y."/>
            <person name="Rokas A."/>
            <person name="Rosa C.A."/>
            <person name="Scheuner C."/>
            <person name="Sibirny A.A."/>
            <person name="Slot J.C."/>
            <person name="Stielow J.B."/>
            <person name="Sun H."/>
            <person name="Kurtzman C.P."/>
            <person name="Blackwell M."/>
            <person name="Grigoriev I.V."/>
            <person name="Jeffries T.W."/>
        </authorList>
    </citation>
    <scope>NUCLEOTIDE SEQUENCE [LARGE SCALE GENOMIC DNA]</scope>
    <source>
        <strain evidence="3">ATCC 58044 / CBS 1984 / NCYC 433 / NRRL Y-366-8</strain>
    </source>
</reference>